<dbReference type="AlphaFoldDB" id="A0A6J7ZXR9"/>
<evidence type="ECO:0000313" key="2">
    <source>
        <dbReference type="EMBL" id="CAC5359061.1"/>
    </source>
</evidence>
<feature type="compositionally biased region" description="Acidic residues" evidence="1">
    <location>
        <begin position="734"/>
        <end position="753"/>
    </location>
</feature>
<name>A0A6J7ZXR9_MYTCO</name>
<evidence type="ECO:0000256" key="1">
    <source>
        <dbReference type="SAM" id="MobiDB-lite"/>
    </source>
</evidence>
<feature type="region of interest" description="Disordered" evidence="1">
    <location>
        <begin position="583"/>
        <end position="603"/>
    </location>
</feature>
<feature type="compositionally biased region" description="Low complexity" evidence="1">
    <location>
        <begin position="650"/>
        <end position="660"/>
    </location>
</feature>
<dbReference type="Proteomes" id="UP000507470">
    <property type="component" value="Unassembled WGS sequence"/>
</dbReference>
<evidence type="ECO:0000313" key="3">
    <source>
        <dbReference type="Proteomes" id="UP000507470"/>
    </source>
</evidence>
<protein>
    <submittedName>
        <fullName evidence="2">Uncharacterized protein</fullName>
    </submittedName>
</protein>
<feature type="compositionally biased region" description="Polar residues" evidence="1">
    <location>
        <begin position="713"/>
        <end position="729"/>
    </location>
</feature>
<feature type="compositionally biased region" description="Polar residues" evidence="1">
    <location>
        <begin position="640"/>
        <end position="649"/>
    </location>
</feature>
<feature type="region of interest" description="Disordered" evidence="1">
    <location>
        <begin position="638"/>
        <end position="663"/>
    </location>
</feature>
<feature type="region of interest" description="Disordered" evidence="1">
    <location>
        <begin position="696"/>
        <end position="782"/>
    </location>
</feature>
<dbReference type="EMBL" id="CACVKT020000425">
    <property type="protein sequence ID" value="CAC5359061.1"/>
    <property type="molecule type" value="Genomic_DNA"/>
</dbReference>
<accession>A0A6J7ZXR9</accession>
<feature type="compositionally biased region" description="Polar residues" evidence="1">
    <location>
        <begin position="583"/>
        <end position="592"/>
    </location>
</feature>
<keyword evidence="3" id="KW-1185">Reference proteome</keyword>
<sequence length="878" mass="100853">MNLDNSINVNDQETNTNQILLNVGSHATNNDNMLKKPVGKTYANSEKNNKQLAIDYYSIDYVSRQPMKEVFTDLEYKRKHSKNNQTKQIRKVQEIVQGNNSISLTNLIKTKNDNYASKRTDISYPKPKTTSNIQTTITVTKRHPLEQLKTVIHEIKMNVDFNNNNLQSNNQISTNKDFRGINGNKTIPSDLRYHHDLVQQLPVTTRNEKSRTSIEQSGKRTFKRKSVDGINMNIRNSRKESLELSERNNLSTNKVTVPKSVSKLIDNKSIAQDFQNRLHFQQLKRDKYNAGLQPIQSNIPYRKERHPKSNTNNTERITNTKSIKLSERIHQVRTDNPPPISISQISSDKFGNQIPLQETLSTRKYNHRLKLARNKPRQISVDKSNYVNNTEGSIRTKPTDLLKRRNHVIHDTLPQLITQRDSGIESVSNIENSENQQNTESDLSKHLKMNVKQSDFPQTKTKLHGHMNLYPQKLESNFISSKKMTGNVQQSTHPTLNWQNNLTKGVLTRSTNKELLKTPVKNLQTQSVEKLDEQKRIQQKTKRKTIFSLQHFGTSIKKPSEKSSTQSVDTNIYDIQAESEITNPVNPNVSKTHLQKKDSSKDKLEIQAEDNNSDYYYYEDDDATTDVLVLELPAEETISENKATENNFQKSSNSNKNVEPDINENSEYYDYDSYSESFEDNGALSKTKSTVKILTESNKDQSRHTDAFHNVNPVKNLNSEQSQKNQINSHIDGEFSDYTESDDYSDSNYDDSAEVTANDKGQLNNRIVNPQSPKTIDNEGPDFYYDDSLLSEEKDNGEDYYYDSGDSDIYYDESDLSNKRQIATTSKQMIKRKTITESEVGKTMPSNLVKAYERIRKLCLCNSVNGRTTSDILMQRYA</sequence>
<feature type="compositionally biased region" description="Polar residues" evidence="1">
    <location>
        <begin position="759"/>
        <end position="775"/>
    </location>
</feature>
<reference evidence="2 3" key="1">
    <citation type="submission" date="2020-06" db="EMBL/GenBank/DDBJ databases">
        <authorList>
            <person name="Li R."/>
            <person name="Bekaert M."/>
        </authorList>
    </citation>
    <scope>NUCLEOTIDE SEQUENCE [LARGE SCALE GENOMIC DNA]</scope>
    <source>
        <strain evidence="3">wild</strain>
    </source>
</reference>
<proteinExistence type="predicted"/>
<dbReference type="OrthoDB" id="10612906at2759"/>
<gene>
    <name evidence="2" type="ORF">MCOR_2082</name>
</gene>
<organism evidence="2 3">
    <name type="scientific">Mytilus coruscus</name>
    <name type="common">Sea mussel</name>
    <dbReference type="NCBI Taxonomy" id="42192"/>
    <lineage>
        <taxon>Eukaryota</taxon>
        <taxon>Metazoa</taxon>
        <taxon>Spiralia</taxon>
        <taxon>Lophotrochozoa</taxon>
        <taxon>Mollusca</taxon>
        <taxon>Bivalvia</taxon>
        <taxon>Autobranchia</taxon>
        <taxon>Pteriomorphia</taxon>
        <taxon>Mytilida</taxon>
        <taxon>Mytiloidea</taxon>
        <taxon>Mytilidae</taxon>
        <taxon>Mytilinae</taxon>
        <taxon>Mytilus</taxon>
    </lineage>
</organism>
<feature type="compositionally biased region" description="Basic and acidic residues" evidence="1">
    <location>
        <begin position="697"/>
        <end position="707"/>
    </location>
</feature>